<dbReference type="PANTHER" id="PTHR46346:SF1">
    <property type="entry name" value="PHOSPHATIDYLINOSITOL N-ACETYLGLUCOSAMINYLTRANSFERASE SUBUNIT P"/>
    <property type="match status" value="1"/>
</dbReference>
<sequence>MMVENSPSPLPERAIYGFVLFLGSQLGFLLYVVWAVVPDAWLHSAGLTYWPQKYWALAAPIHLLVTLSTCVVLLFGVNLMNTAPLASVHNITDHYAKSQRADEDQEGVIPRLRDVPISQINRVFYLDAAGVFIVVKVQCGLNGETGQNRPAQMRQILQRPGSGQKQPADGCDPSHTVKAMIRS</sequence>
<dbReference type="Pfam" id="PF08510">
    <property type="entry name" value="PIG-P"/>
    <property type="match status" value="1"/>
</dbReference>
<dbReference type="InterPro" id="IPR052263">
    <property type="entry name" value="GPI_Anchor_Biosynth"/>
</dbReference>
<comment type="subcellular location">
    <subcellularLocation>
        <location evidence="1">Membrane</location>
        <topology evidence="1">Multi-pass membrane protein</topology>
    </subcellularLocation>
</comment>
<keyword evidence="2 5" id="KW-0812">Transmembrane</keyword>
<name>A0A673HMA0_9TELE</name>
<evidence type="ECO:0000259" key="6">
    <source>
        <dbReference type="Pfam" id="PF08510"/>
    </source>
</evidence>
<evidence type="ECO:0000256" key="3">
    <source>
        <dbReference type="ARBA" id="ARBA00022989"/>
    </source>
</evidence>
<accession>A0A673HMA0</accession>
<keyword evidence="4 5" id="KW-0472">Membrane</keyword>
<feature type="domain" description="PIG-P" evidence="6">
    <location>
        <begin position="13"/>
        <end position="125"/>
    </location>
</feature>
<dbReference type="GO" id="GO:0016020">
    <property type="term" value="C:membrane"/>
    <property type="evidence" value="ECO:0007669"/>
    <property type="project" value="UniProtKB-SubCell"/>
</dbReference>
<dbReference type="AlphaFoldDB" id="A0A673HMA0"/>
<reference evidence="7" key="2">
    <citation type="submission" date="2025-09" db="UniProtKB">
        <authorList>
            <consortium name="Ensembl"/>
        </authorList>
    </citation>
    <scope>IDENTIFICATION</scope>
</reference>
<evidence type="ECO:0000313" key="8">
    <source>
        <dbReference type="Proteomes" id="UP000472270"/>
    </source>
</evidence>
<organism evidence="7 8">
    <name type="scientific">Sinocyclocheilus rhinocerous</name>
    <dbReference type="NCBI Taxonomy" id="307959"/>
    <lineage>
        <taxon>Eukaryota</taxon>
        <taxon>Metazoa</taxon>
        <taxon>Chordata</taxon>
        <taxon>Craniata</taxon>
        <taxon>Vertebrata</taxon>
        <taxon>Euteleostomi</taxon>
        <taxon>Actinopterygii</taxon>
        <taxon>Neopterygii</taxon>
        <taxon>Teleostei</taxon>
        <taxon>Ostariophysi</taxon>
        <taxon>Cypriniformes</taxon>
        <taxon>Cyprinidae</taxon>
        <taxon>Cyprininae</taxon>
        <taxon>Sinocyclocheilus</taxon>
    </lineage>
</organism>
<feature type="transmembrane region" description="Helical" evidence="5">
    <location>
        <begin position="14"/>
        <end position="34"/>
    </location>
</feature>
<dbReference type="GO" id="GO:0006506">
    <property type="term" value="P:GPI anchor biosynthetic process"/>
    <property type="evidence" value="ECO:0007669"/>
    <property type="project" value="TreeGrafter"/>
</dbReference>
<keyword evidence="8" id="KW-1185">Reference proteome</keyword>
<dbReference type="Proteomes" id="UP000472270">
    <property type="component" value="Unassembled WGS sequence"/>
</dbReference>
<evidence type="ECO:0000256" key="4">
    <source>
        <dbReference type="ARBA" id="ARBA00023136"/>
    </source>
</evidence>
<gene>
    <name evidence="7" type="primary">pigp</name>
</gene>
<dbReference type="GO" id="GO:0005783">
    <property type="term" value="C:endoplasmic reticulum"/>
    <property type="evidence" value="ECO:0007669"/>
    <property type="project" value="TreeGrafter"/>
</dbReference>
<dbReference type="InterPro" id="IPR013717">
    <property type="entry name" value="PIG-P"/>
</dbReference>
<dbReference type="Ensembl" id="ENSSRHT00000029422.1">
    <property type="protein sequence ID" value="ENSSRHP00000028574.1"/>
    <property type="gene ID" value="ENSSRHG00000014840.1"/>
</dbReference>
<dbReference type="PANTHER" id="PTHR46346">
    <property type="entry name" value="PHOSPHATIDYLINOSITOL N-ACETYLGLUCOSAMINYLTRANSFERASE SUBUNIT P"/>
    <property type="match status" value="1"/>
</dbReference>
<keyword evidence="3 5" id="KW-1133">Transmembrane helix</keyword>
<protein>
    <recommendedName>
        <fullName evidence="6">PIG-P domain-containing protein</fullName>
    </recommendedName>
</protein>
<evidence type="ECO:0000256" key="5">
    <source>
        <dbReference type="SAM" id="Phobius"/>
    </source>
</evidence>
<evidence type="ECO:0000313" key="7">
    <source>
        <dbReference type="Ensembl" id="ENSSRHP00000028574.1"/>
    </source>
</evidence>
<feature type="transmembrane region" description="Helical" evidence="5">
    <location>
        <begin position="54"/>
        <end position="77"/>
    </location>
</feature>
<reference evidence="7" key="1">
    <citation type="submission" date="2025-08" db="UniProtKB">
        <authorList>
            <consortium name="Ensembl"/>
        </authorList>
    </citation>
    <scope>IDENTIFICATION</scope>
</reference>
<evidence type="ECO:0000256" key="1">
    <source>
        <dbReference type="ARBA" id="ARBA00004141"/>
    </source>
</evidence>
<evidence type="ECO:0000256" key="2">
    <source>
        <dbReference type="ARBA" id="ARBA00022692"/>
    </source>
</evidence>
<proteinExistence type="predicted"/>